<dbReference type="Proteomes" id="UP001320706">
    <property type="component" value="Unassembled WGS sequence"/>
</dbReference>
<accession>A0ACC3S9N2</accession>
<gene>
    <name evidence="1" type="ORF">M8818_005411</name>
</gene>
<comment type="caution">
    <text evidence="1">The sequence shown here is derived from an EMBL/GenBank/DDBJ whole genome shotgun (WGS) entry which is preliminary data.</text>
</comment>
<organism evidence="1 2">
    <name type="scientific">Zalaria obscura</name>
    <dbReference type="NCBI Taxonomy" id="2024903"/>
    <lineage>
        <taxon>Eukaryota</taxon>
        <taxon>Fungi</taxon>
        <taxon>Dikarya</taxon>
        <taxon>Ascomycota</taxon>
        <taxon>Pezizomycotina</taxon>
        <taxon>Dothideomycetes</taxon>
        <taxon>Dothideomycetidae</taxon>
        <taxon>Dothideales</taxon>
        <taxon>Zalariaceae</taxon>
        <taxon>Zalaria</taxon>
    </lineage>
</organism>
<dbReference type="EMBL" id="JAMKPW020000033">
    <property type="protein sequence ID" value="KAK8201887.1"/>
    <property type="molecule type" value="Genomic_DNA"/>
</dbReference>
<protein>
    <submittedName>
        <fullName evidence="1">Uncharacterized protein</fullName>
    </submittedName>
</protein>
<sequence length="452" mass="48080">MQRTPSIRDSGQSRRSSTTVSAGLDIKPPPTPSGGRIHYTCLIRLPFARGSFVDPPQVEWDATKDKALWKIISKASNSKELDWEELSIRFEVSLQFLLQQAAWLYERHFAQMRAQMKKLGTSGAPSPVPSDSASSSATAGGVAMQRGGSRRMSRPTSIKPQSLTITVGSRAPSALSIHARDSPPPIDTSQPSSARAMRKALPRIVHPPQANKHQALPMSRTPSSRTVTQSRTGTVLPPSPRAPISRTFRGSSGSQSQRRPNPPLRPPTEDTHGEDQDDSPPPADEGSDSDVSSEAGNESASVARSQAFRRPSARLAAKSALSSDDEDDGDDDSAEGFLPFAAGAAGSKEDPAATLRTSPSKRNSYPEGSKANRPTAQPVESSASSASSVAAASANYGRRDPRKHGQPADALSPRRRAELAKLSPRLKKDGSEGTGTPSMGSSFSDLDGKSPY</sequence>
<keyword evidence="2" id="KW-1185">Reference proteome</keyword>
<name>A0ACC3S9N2_9PEZI</name>
<proteinExistence type="predicted"/>
<evidence type="ECO:0000313" key="2">
    <source>
        <dbReference type="Proteomes" id="UP001320706"/>
    </source>
</evidence>
<reference evidence="1" key="1">
    <citation type="submission" date="2024-02" db="EMBL/GenBank/DDBJ databases">
        <title>Metagenome Assembled Genome of Zalaria obscura JY119.</title>
        <authorList>
            <person name="Vighnesh L."/>
            <person name="Jagadeeshwari U."/>
            <person name="Venkata Ramana C."/>
            <person name="Sasikala C."/>
        </authorList>
    </citation>
    <scope>NUCLEOTIDE SEQUENCE</scope>
    <source>
        <strain evidence="1">JY119</strain>
    </source>
</reference>
<evidence type="ECO:0000313" key="1">
    <source>
        <dbReference type="EMBL" id="KAK8201887.1"/>
    </source>
</evidence>